<keyword evidence="1" id="KW-1133">Transmembrane helix</keyword>
<feature type="transmembrane region" description="Helical" evidence="1">
    <location>
        <begin position="135"/>
        <end position="156"/>
    </location>
</feature>
<proteinExistence type="predicted"/>
<evidence type="ECO:0000256" key="1">
    <source>
        <dbReference type="SAM" id="Phobius"/>
    </source>
</evidence>
<sequence>MTLIGTFDTNEIALLIFIGVSYAIMAILPKRLSTELTVLSIVWGFTIGVLFDFSIGGGQLDYYKVNDTNHFELFDLVYYLLFVPFGYCFNYFYEVLKIRGVMSLLYIVGWVGIGIGAQFVFTILHIITLQNGYKLIHSIPVFLVIQTVTAFLYAYIKKEEQKSEANEQ</sequence>
<dbReference type="GeneID" id="87617403"/>
<gene>
    <name evidence="2" type="ORF">EM808_22280</name>
</gene>
<accession>A0A437K5G8</accession>
<keyword evidence="1" id="KW-0472">Membrane</keyword>
<evidence type="ECO:0000313" key="3">
    <source>
        <dbReference type="Proteomes" id="UP000288024"/>
    </source>
</evidence>
<keyword evidence="1" id="KW-0812">Transmembrane</keyword>
<dbReference type="Proteomes" id="UP000288024">
    <property type="component" value="Unassembled WGS sequence"/>
</dbReference>
<feature type="transmembrane region" description="Helical" evidence="1">
    <location>
        <begin position="36"/>
        <end position="56"/>
    </location>
</feature>
<name>A0A437K5G8_9BACI</name>
<dbReference type="EMBL" id="RZTZ01000013">
    <property type="protein sequence ID" value="RVT58248.1"/>
    <property type="molecule type" value="Genomic_DNA"/>
</dbReference>
<feature type="transmembrane region" description="Helical" evidence="1">
    <location>
        <begin position="76"/>
        <end position="93"/>
    </location>
</feature>
<comment type="caution">
    <text evidence="2">The sequence shown here is derived from an EMBL/GenBank/DDBJ whole genome shotgun (WGS) entry which is preliminary data.</text>
</comment>
<dbReference type="AlphaFoldDB" id="A0A437K5G8"/>
<protein>
    <submittedName>
        <fullName evidence="2">Uncharacterized protein</fullName>
    </submittedName>
</protein>
<feature type="transmembrane region" description="Helical" evidence="1">
    <location>
        <begin position="12"/>
        <end position="29"/>
    </location>
</feature>
<evidence type="ECO:0000313" key="2">
    <source>
        <dbReference type="EMBL" id="RVT58248.1"/>
    </source>
</evidence>
<organism evidence="2 3">
    <name type="scientific">Niallia taxi</name>
    <dbReference type="NCBI Taxonomy" id="2499688"/>
    <lineage>
        <taxon>Bacteria</taxon>
        <taxon>Bacillati</taxon>
        <taxon>Bacillota</taxon>
        <taxon>Bacilli</taxon>
        <taxon>Bacillales</taxon>
        <taxon>Bacillaceae</taxon>
        <taxon>Niallia</taxon>
    </lineage>
</organism>
<keyword evidence="3" id="KW-1185">Reference proteome</keyword>
<reference evidence="2 3" key="1">
    <citation type="submission" date="2019-01" db="EMBL/GenBank/DDBJ databases">
        <title>Bacillus sp. M5HDSG1-1, whole genome shotgun sequence.</title>
        <authorList>
            <person name="Tuo L."/>
        </authorList>
    </citation>
    <scope>NUCLEOTIDE SEQUENCE [LARGE SCALE GENOMIC DNA]</scope>
    <source>
        <strain evidence="2 3">M5HDSG1-1</strain>
    </source>
</reference>
<dbReference type="RefSeq" id="WP_127740925.1">
    <property type="nucleotide sequence ID" value="NZ_JASPBW010000005.1"/>
</dbReference>
<feature type="transmembrane region" description="Helical" evidence="1">
    <location>
        <begin position="105"/>
        <end position="129"/>
    </location>
</feature>